<dbReference type="PANTHER" id="PTHR40758:SF1">
    <property type="entry name" value="CONSERVED PROTEIN"/>
    <property type="match status" value="1"/>
</dbReference>
<evidence type="ECO:0000313" key="4">
    <source>
        <dbReference type="Proteomes" id="UP001500635"/>
    </source>
</evidence>
<dbReference type="PANTHER" id="PTHR40758">
    <property type="entry name" value="CONSERVED PROTEIN"/>
    <property type="match status" value="1"/>
</dbReference>
<dbReference type="GO" id="GO:0016853">
    <property type="term" value="F:isomerase activity"/>
    <property type="evidence" value="ECO:0007669"/>
    <property type="project" value="UniProtKB-KW"/>
</dbReference>
<evidence type="ECO:0000313" key="3">
    <source>
        <dbReference type="EMBL" id="GAA4385052.1"/>
    </source>
</evidence>
<dbReference type="NCBIfam" id="TIGR03083">
    <property type="entry name" value="maleylpyruvate isomerase family mycothiol-dependent enzyme"/>
    <property type="match status" value="1"/>
</dbReference>
<feature type="domain" description="Mycothiol-dependent maleylpyruvate isomerase metal-binding" evidence="2">
    <location>
        <begin position="14"/>
        <end position="130"/>
    </location>
</feature>
<gene>
    <name evidence="3" type="ORF">GCM10023147_06380</name>
</gene>
<dbReference type="InterPro" id="IPR010872">
    <property type="entry name" value="MDMPI_C-term_domain"/>
</dbReference>
<dbReference type="InterPro" id="IPR017517">
    <property type="entry name" value="Maleyloyr_isom"/>
</dbReference>
<dbReference type="InterPro" id="IPR024344">
    <property type="entry name" value="MDMPI_metal-binding"/>
</dbReference>
<comment type="caution">
    <text evidence="3">The sequence shown here is derived from an EMBL/GenBank/DDBJ whole genome shotgun (WGS) entry which is preliminary data.</text>
</comment>
<proteinExistence type="predicted"/>
<dbReference type="InterPro" id="IPR034660">
    <property type="entry name" value="DinB/YfiT-like"/>
</dbReference>
<keyword evidence="3" id="KW-0413">Isomerase</keyword>
<organism evidence="3 4">
    <name type="scientific">Tsukamurella soli</name>
    <dbReference type="NCBI Taxonomy" id="644556"/>
    <lineage>
        <taxon>Bacteria</taxon>
        <taxon>Bacillati</taxon>
        <taxon>Actinomycetota</taxon>
        <taxon>Actinomycetes</taxon>
        <taxon>Mycobacteriales</taxon>
        <taxon>Tsukamurellaceae</taxon>
        <taxon>Tsukamurella</taxon>
    </lineage>
</organism>
<dbReference type="SUPFAM" id="SSF109854">
    <property type="entry name" value="DinB/YfiT-like putative metalloenzymes"/>
    <property type="match status" value="1"/>
</dbReference>
<evidence type="ECO:0000259" key="2">
    <source>
        <dbReference type="Pfam" id="PF11716"/>
    </source>
</evidence>
<reference evidence="4" key="1">
    <citation type="journal article" date="2019" name="Int. J. Syst. Evol. Microbiol.">
        <title>The Global Catalogue of Microorganisms (GCM) 10K type strain sequencing project: providing services to taxonomists for standard genome sequencing and annotation.</title>
        <authorList>
            <consortium name="The Broad Institute Genomics Platform"/>
            <consortium name="The Broad Institute Genome Sequencing Center for Infectious Disease"/>
            <person name="Wu L."/>
            <person name="Ma J."/>
        </authorList>
    </citation>
    <scope>NUCLEOTIDE SEQUENCE [LARGE SCALE GENOMIC DNA]</scope>
    <source>
        <strain evidence="4">JCM 17688</strain>
    </source>
</reference>
<keyword evidence="4" id="KW-1185">Reference proteome</keyword>
<dbReference type="RefSeq" id="WP_344990728.1">
    <property type="nucleotide sequence ID" value="NZ_BAABFR010000006.1"/>
</dbReference>
<protein>
    <submittedName>
        <fullName evidence="3">Maleylpyruvate isomerase family mycothiol-dependent enzyme</fullName>
    </submittedName>
</protein>
<dbReference type="Gene3D" id="1.20.120.450">
    <property type="entry name" value="dinb family like domain"/>
    <property type="match status" value="1"/>
</dbReference>
<evidence type="ECO:0000259" key="1">
    <source>
        <dbReference type="Pfam" id="PF07398"/>
    </source>
</evidence>
<feature type="domain" description="MDMPI C-terminal" evidence="1">
    <location>
        <begin position="144"/>
        <end position="240"/>
    </location>
</feature>
<sequence length="249" mass="26778">MTPQEWLASLEADGALVAATDPDHLELDVPTTPGWTVRDLIVHLGAVHRWAATFIAAGPDSRERFAMDASDVPDGAAVTGWYRARLDELLATLRAQDPDAPARGFAGRTTAAFWFRRQAHEAAVHRWDLQNATPAGAAPVPAALAVDGVEEWTQVFVPRFLARSAGLPDEVIGRTVHLHGTDVPDAEWLFELHRDGIAVSRGHAKGDAAVRGTASDLVLAVWRRVPLAALAVHGDAEVPEALIEAIRVT</sequence>
<dbReference type="EMBL" id="BAABFR010000006">
    <property type="protein sequence ID" value="GAA4385052.1"/>
    <property type="molecule type" value="Genomic_DNA"/>
</dbReference>
<dbReference type="Pfam" id="PF11716">
    <property type="entry name" value="MDMPI_N"/>
    <property type="match status" value="1"/>
</dbReference>
<dbReference type="Pfam" id="PF07398">
    <property type="entry name" value="MDMPI_C"/>
    <property type="match status" value="1"/>
</dbReference>
<accession>A0ABP8J4X2</accession>
<name>A0ABP8J4X2_9ACTN</name>
<dbReference type="Proteomes" id="UP001500635">
    <property type="component" value="Unassembled WGS sequence"/>
</dbReference>